<dbReference type="InterPro" id="IPR016177">
    <property type="entry name" value="DNA-bd_dom_sf"/>
</dbReference>
<accession>A0A317Y5E9</accession>
<reference evidence="8" key="1">
    <citation type="journal article" date="2018" name="Nat. Genet.">
        <title>Extensive intraspecific gene order and gene structural variations between Mo17 and other maize genomes.</title>
        <authorList>
            <person name="Sun S."/>
            <person name="Zhou Y."/>
            <person name="Chen J."/>
            <person name="Shi J."/>
            <person name="Zhao H."/>
            <person name="Zhao H."/>
            <person name="Song W."/>
            <person name="Zhang M."/>
            <person name="Cui Y."/>
            <person name="Dong X."/>
            <person name="Liu H."/>
            <person name="Ma X."/>
            <person name="Jiao Y."/>
            <person name="Wang B."/>
            <person name="Wei X."/>
            <person name="Stein J.C."/>
            <person name="Glaubitz J.C."/>
            <person name="Lu F."/>
            <person name="Yu G."/>
            <person name="Liang C."/>
            <person name="Fengler K."/>
            <person name="Li B."/>
            <person name="Rafalski A."/>
            <person name="Schnable P.S."/>
            <person name="Ware D.H."/>
            <person name="Buckler E.S."/>
            <person name="Lai J."/>
        </authorList>
    </citation>
    <scope>NUCLEOTIDE SEQUENCE [LARGE SCALE GENOMIC DNA]</scope>
    <source>
        <tissue evidence="8">Seedling</tissue>
    </source>
</reference>
<comment type="caution">
    <text evidence="8">The sequence shown here is derived from an EMBL/GenBank/DDBJ whole genome shotgun (WGS) entry which is preliminary data.</text>
</comment>
<comment type="subcellular location">
    <subcellularLocation>
        <location evidence="1">Nucleus</location>
    </subcellularLocation>
</comment>
<dbReference type="Gene3D" id="3.30.730.10">
    <property type="entry name" value="AP2/ERF domain"/>
    <property type="match status" value="1"/>
</dbReference>
<dbReference type="InterPro" id="IPR001471">
    <property type="entry name" value="AP2/ERF_dom"/>
</dbReference>
<dbReference type="PANTHER" id="PTHR31190">
    <property type="entry name" value="DNA-BINDING DOMAIN"/>
    <property type="match status" value="1"/>
</dbReference>
<dbReference type="FunFam" id="3.30.730.10:FF:000001">
    <property type="entry name" value="Ethylene-responsive transcription factor 2"/>
    <property type="match status" value="1"/>
</dbReference>
<evidence type="ECO:0000256" key="6">
    <source>
        <dbReference type="SAM" id="MobiDB-lite"/>
    </source>
</evidence>
<dbReference type="InterPro" id="IPR036955">
    <property type="entry name" value="AP2/ERF_dom_sf"/>
</dbReference>
<evidence type="ECO:0000256" key="5">
    <source>
        <dbReference type="ARBA" id="ARBA00023242"/>
    </source>
</evidence>
<dbReference type="GO" id="GO:0005634">
    <property type="term" value="C:nucleus"/>
    <property type="evidence" value="ECO:0007669"/>
    <property type="project" value="UniProtKB-SubCell"/>
</dbReference>
<dbReference type="AlphaFoldDB" id="A0A317Y5E9"/>
<feature type="region of interest" description="Disordered" evidence="6">
    <location>
        <begin position="75"/>
        <end position="115"/>
    </location>
</feature>
<evidence type="ECO:0000256" key="4">
    <source>
        <dbReference type="ARBA" id="ARBA00023163"/>
    </source>
</evidence>
<evidence type="ECO:0000256" key="1">
    <source>
        <dbReference type="ARBA" id="ARBA00004123"/>
    </source>
</evidence>
<dbReference type="CDD" id="cd00018">
    <property type="entry name" value="AP2"/>
    <property type="match status" value="1"/>
</dbReference>
<protein>
    <submittedName>
        <fullName evidence="8">Ethylene-responsive transcription factor 1</fullName>
    </submittedName>
</protein>
<keyword evidence="5" id="KW-0539">Nucleus</keyword>
<proteinExistence type="predicted"/>
<sequence length="338" mass="36406">MCGGAILAGLIPARVHRPLTAATLWAAALSGTTTVGKWKADAAAATDDDDDEEFEAEFQLFDDDDECEAEFQLLDDDQPSPAASPEASGCKRKPALAPPAGTISQRPPHHSDLGAFNFPAASIVSNQASHARARFSGAPASTDPATPCSRKYRGVRYRRSGRWAAEIRDPRQGRRAWLGTYRTAEEAALAYDREARRIRGKSARLNFPLLIPHEGPGRHARTPVAIDLNLPPVSDGLGVPAPAGVGDDGTANADGDADMASTKTQSTLARVKELIAQGPHDERLAARIVPELMMHGSRDEAAALIAEFSRQMEEIAALRRDLETRQRQLVQLVSLVLR</sequence>
<evidence type="ECO:0000313" key="8">
    <source>
        <dbReference type="EMBL" id="PWZ53011.1"/>
    </source>
</evidence>
<gene>
    <name evidence="8" type="primary">EREBP1_6</name>
    <name evidence="8" type="ORF">Zm00014a_032022</name>
</gene>
<evidence type="ECO:0000256" key="2">
    <source>
        <dbReference type="ARBA" id="ARBA00023015"/>
    </source>
</evidence>
<organism evidence="8">
    <name type="scientific">Zea mays</name>
    <name type="common">Maize</name>
    <dbReference type="NCBI Taxonomy" id="4577"/>
    <lineage>
        <taxon>Eukaryota</taxon>
        <taxon>Viridiplantae</taxon>
        <taxon>Streptophyta</taxon>
        <taxon>Embryophyta</taxon>
        <taxon>Tracheophyta</taxon>
        <taxon>Spermatophyta</taxon>
        <taxon>Magnoliopsida</taxon>
        <taxon>Liliopsida</taxon>
        <taxon>Poales</taxon>
        <taxon>Poaceae</taxon>
        <taxon>PACMAD clade</taxon>
        <taxon>Panicoideae</taxon>
        <taxon>Andropogonodae</taxon>
        <taxon>Andropogoneae</taxon>
        <taxon>Tripsacinae</taxon>
        <taxon>Zea</taxon>
    </lineage>
</organism>
<dbReference type="GO" id="GO:0009873">
    <property type="term" value="P:ethylene-activated signaling pathway"/>
    <property type="evidence" value="ECO:0007669"/>
    <property type="project" value="InterPro"/>
</dbReference>
<dbReference type="SMART" id="SM00380">
    <property type="entry name" value="AP2"/>
    <property type="match status" value="1"/>
</dbReference>
<keyword evidence="2" id="KW-0805">Transcription regulation</keyword>
<dbReference type="PROSITE" id="PS51032">
    <property type="entry name" value="AP2_ERF"/>
    <property type="match status" value="1"/>
</dbReference>
<dbReference type="PANTHER" id="PTHR31190:SF504">
    <property type="entry name" value="AP2 DOMAIN CONTAINING PROTEIN, EXPRESSED"/>
    <property type="match status" value="1"/>
</dbReference>
<dbReference type="GO" id="GO:0003700">
    <property type="term" value="F:DNA-binding transcription factor activity"/>
    <property type="evidence" value="ECO:0007669"/>
    <property type="project" value="InterPro"/>
</dbReference>
<dbReference type="SUPFAM" id="SSF54171">
    <property type="entry name" value="DNA-binding domain"/>
    <property type="match status" value="1"/>
</dbReference>
<feature type="domain" description="AP2/ERF" evidence="7">
    <location>
        <begin position="151"/>
        <end position="208"/>
    </location>
</feature>
<evidence type="ECO:0000259" key="7">
    <source>
        <dbReference type="PROSITE" id="PS51032"/>
    </source>
</evidence>
<keyword evidence="3" id="KW-0238">DNA-binding</keyword>
<dbReference type="GO" id="GO:0003677">
    <property type="term" value="F:DNA binding"/>
    <property type="evidence" value="ECO:0007669"/>
    <property type="project" value="UniProtKB-KW"/>
</dbReference>
<dbReference type="Proteomes" id="UP000251960">
    <property type="component" value="Chromosome 1"/>
</dbReference>
<evidence type="ECO:0000256" key="3">
    <source>
        <dbReference type="ARBA" id="ARBA00023125"/>
    </source>
</evidence>
<name>A0A317Y5E9_MAIZE</name>
<dbReference type="EMBL" id="NCVQ01000001">
    <property type="protein sequence ID" value="PWZ53011.1"/>
    <property type="molecule type" value="Genomic_DNA"/>
</dbReference>
<dbReference type="ExpressionAtlas" id="A0A317Y5E9">
    <property type="expression patterns" value="baseline and differential"/>
</dbReference>
<keyword evidence="4" id="KW-0804">Transcription</keyword>
<dbReference type="InterPro" id="IPR044808">
    <property type="entry name" value="ERF_plant"/>
</dbReference>
<dbReference type="Pfam" id="PF00847">
    <property type="entry name" value="AP2"/>
    <property type="match status" value="1"/>
</dbReference>
<dbReference type="PRINTS" id="PR00367">
    <property type="entry name" value="ETHRSPELEMNT"/>
</dbReference>